<feature type="region of interest" description="Disordered" evidence="2">
    <location>
        <begin position="175"/>
        <end position="208"/>
    </location>
</feature>
<keyword evidence="5" id="KW-1185">Reference proteome</keyword>
<accession>A0A443RV85</accession>
<evidence type="ECO:0000256" key="1">
    <source>
        <dbReference type="PROSITE-ProRule" id="PRU00277"/>
    </source>
</evidence>
<reference evidence="4 5" key="1">
    <citation type="journal article" date="2018" name="Gigascience">
        <title>Genomes of trombidid mites reveal novel predicted allergens and laterally-transferred genes associated with secondary metabolism.</title>
        <authorList>
            <person name="Dong X."/>
            <person name="Chaisiri K."/>
            <person name="Xia D."/>
            <person name="Armstrong S.D."/>
            <person name="Fang Y."/>
            <person name="Donnelly M.J."/>
            <person name="Kadowaki T."/>
            <person name="McGarry J.W."/>
            <person name="Darby A.C."/>
            <person name="Makepeace B.L."/>
        </authorList>
    </citation>
    <scope>NUCLEOTIDE SEQUENCE [LARGE SCALE GENOMIC DNA]</scope>
    <source>
        <strain evidence="4">UoL-UT</strain>
    </source>
</reference>
<evidence type="ECO:0000313" key="4">
    <source>
        <dbReference type="EMBL" id="RWS19287.1"/>
    </source>
</evidence>
<dbReference type="SUPFAM" id="SSF54534">
    <property type="entry name" value="FKBP-like"/>
    <property type="match status" value="1"/>
</dbReference>
<dbReference type="EC" id="5.2.1.8" evidence="1"/>
<feature type="region of interest" description="Disordered" evidence="2">
    <location>
        <begin position="111"/>
        <end position="158"/>
    </location>
</feature>
<dbReference type="Proteomes" id="UP000288716">
    <property type="component" value="Unassembled WGS sequence"/>
</dbReference>
<evidence type="ECO:0000313" key="5">
    <source>
        <dbReference type="Proteomes" id="UP000288716"/>
    </source>
</evidence>
<dbReference type="EMBL" id="NCKV01027930">
    <property type="protein sequence ID" value="RWS19287.1"/>
    <property type="molecule type" value="Genomic_DNA"/>
</dbReference>
<dbReference type="Gene3D" id="3.10.50.40">
    <property type="match status" value="1"/>
</dbReference>
<dbReference type="AlphaFoldDB" id="A0A443RV85"/>
<feature type="non-terminal residue" evidence="4">
    <location>
        <position position="1"/>
    </location>
</feature>
<proteinExistence type="predicted"/>
<evidence type="ECO:0000256" key="2">
    <source>
        <dbReference type="SAM" id="MobiDB-lite"/>
    </source>
</evidence>
<comment type="caution">
    <text evidence="4">The sequence shown here is derived from an EMBL/GenBank/DDBJ whole genome shotgun (WGS) entry which is preliminary data.</text>
</comment>
<dbReference type="GO" id="GO:0003755">
    <property type="term" value="F:peptidyl-prolyl cis-trans isomerase activity"/>
    <property type="evidence" value="ECO:0007669"/>
    <property type="project" value="UniProtKB-KW"/>
</dbReference>
<dbReference type="STRING" id="299467.A0A443RV85"/>
<protein>
    <recommendedName>
        <fullName evidence="1">peptidylprolyl isomerase</fullName>
        <ecNumber evidence="1">5.2.1.8</ecNumber>
    </recommendedName>
</protein>
<keyword evidence="1" id="KW-0697">Rotamase</keyword>
<dbReference type="InterPro" id="IPR046357">
    <property type="entry name" value="PPIase_dom_sf"/>
</dbReference>
<dbReference type="InterPro" id="IPR001179">
    <property type="entry name" value="PPIase_FKBP_dom"/>
</dbReference>
<feature type="compositionally biased region" description="Basic and acidic residues" evidence="2">
    <location>
        <begin position="146"/>
        <end position="155"/>
    </location>
</feature>
<feature type="compositionally biased region" description="Polar residues" evidence="2">
    <location>
        <begin position="118"/>
        <end position="128"/>
    </location>
</feature>
<dbReference type="VEuPathDB" id="VectorBase:LDEU012753"/>
<dbReference type="PANTHER" id="PTHR44927:SF1">
    <property type="entry name" value="FK506-BINDING PROTEIN 15"/>
    <property type="match status" value="1"/>
</dbReference>
<comment type="catalytic activity">
    <reaction evidence="1">
        <text>[protein]-peptidylproline (omega=180) = [protein]-peptidylproline (omega=0)</text>
        <dbReference type="Rhea" id="RHEA:16237"/>
        <dbReference type="Rhea" id="RHEA-COMP:10747"/>
        <dbReference type="Rhea" id="RHEA-COMP:10748"/>
        <dbReference type="ChEBI" id="CHEBI:83833"/>
        <dbReference type="ChEBI" id="CHEBI:83834"/>
        <dbReference type="EC" id="5.2.1.8"/>
    </reaction>
</comment>
<sequence>ESADAIQVEANDLLELKYKVWTVEELDKLGTLFDSSESTDNKRPFRMKLSNKGKVWHDMLIGMKAASQRFCLVPIELKDDFVGIVEKAVLYETTVMLAFELELIRIKPRDTKEHTTKQRSNTSTSVHSQEGDKRSDSVSSICAEDNVEHSKKSSKSDILSRVAKVGTQIMIPKKSKAVEEDKATEGTEMVETKEPKTEPTGKPLPKPRTNSLHNIHATEIPAMVSVPQPLYTAPTSTSTIQSTTFVPYAFNPLAANDNSVNRIMSEMNSNYSELRLNLSKITDKLESVMSKVDGLQ</sequence>
<keyword evidence="1" id="KW-0413">Isomerase</keyword>
<evidence type="ECO:0000259" key="3">
    <source>
        <dbReference type="PROSITE" id="PS50059"/>
    </source>
</evidence>
<organism evidence="4 5">
    <name type="scientific">Leptotrombidium deliense</name>
    <dbReference type="NCBI Taxonomy" id="299467"/>
    <lineage>
        <taxon>Eukaryota</taxon>
        <taxon>Metazoa</taxon>
        <taxon>Ecdysozoa</taxon>
        <taxon>Arthropoda</taxon>
        <taxon>Chelicerata</taxon>
        <taxon>Arachnida</taxon>
        <taxon>Acari</taxon>
        <taxon>Acariformes</taxon>
        <taxon>Trombidiformes</taxon>
        <taxon>Prostigmata</taxon>
        <taxon>Anystina</taxon>
        <taxon>Parasitengona</taxon>
        <taxon>Trombiculoidea</taxon>
        <taxon>Trombiculidae</taxon>
        <taxon>Leptotrombidium</taxon>
    </lineage>
</organism>
<dbReference type="OrthoDB" id="5842926at2759"/>
<dbReference type="PROSITE" id="PS50059">
    <property type="entry name" value="FKBP_PPIASE"/>
    <property type="match status" value="1"/>
</dbReference>
<dbReference type="PANTHER" id="PTHR44927">
    <property type="entry name" value="FK506-BINDING PROTEIN 15"/>
    <property type="match status" value="1"/>
</dbReference>
<feature type="domain" description="PPIase FKBP-type" evidence="3">
    <location>
        <begin position="11"/>
        <end position="107"/>
    </location>
</feature>
<feature type="non-terminal residue" evidence="4">
    <location>
        <position position="296"/>
    </location>
</feature>
<gene>
    <name evidence="4" type="ORF">B4U80_12323</name>
</gene>
<name>A0A443RV85_9ACAR</name>
<feature type="compositionally biased region" description="Basic and acidic residues" evidence="2">
    <location>
        <begin position="176"/>
        <end position="199"/>
    </location>
</feature>